<name>A0A6J6HLZ4_9ZZZZ</name>
<organism evidence="3">
    <name type="scientific">freshwater metagenome</name>
    <dbReference type="NCBI Taxonomy" id="449393"/>
    <lineage>
        <taxon>unclassified sequences</taxon>
        <taxon>metagenomes</taxon>
        <taxon>ecological metagenomes</taxon>
    </lineage>
</organism>
<dbReference type="Gene3D" id="1.10.260.40">
    <property type="entry name" value="lambda repressor-like DNA-binding domains"/>
    <property type="match status" value="1"/>
</dbReference>
<dbReference type="EMBL" id="CAEZUQ010000143">
    <property type="protein sequence ID" value="CAB4614802.1"/>
    <property type="molecule type" value="Genomic_DNA"/>
</dbReference>
<proteinExistence type="predicted"/>
<reference evidence="3" key="1">
    <citation type="submission" date="2020-05" db="EMBL/GenBank/DDBJ databases">
        <authorList>
            <person name="Chiriac C."/>
            <person name="Salcher M."/>
            <person name="Ghai R."/>
            <person name="Kavagutti S V."/>
        </authorList>
    </citation>
    <scope>NUCLEOTIDE SEQUENCE</scope>
</reference>
<evidence type="ECO:0000256" key="1">
    <source>
        <dbReference type="SAM" id="Phobius"/>
    </source>
</evidence>
<gene>
    <name evidence="3" type="ORF">UFOPK1842_00983</name>
</gene>
<keyword evidence="1" id="KW-0472">Membrane</keyword>
<evidence type="ECO:0000313" key="3">
    <source>
        <dbReference type="EMBL" id="CAB4614802.1"/>
    </source>
</evidence>
<dbReference type="InterPro" id="IPR010982">
    <property type="entry name" value="Lambda_DNA-bd_dom_sf"/>
</dbReference>
<dbReference type="PROSITE" id="PS50943">
    <property type="entry name" value="HTH_CROC1"/>
    <property type="match status" value="1"/>
</dbReference>
<dbReference type="Pfam" id="PF13413">
    <property type="entry name" value="HTH_25"/>
    <property type="match status" value="1"/>
</dbReference>
<dbReference type="InterPro" id="IPR050400">
    <property type="entry name" value="Bact_Cytoskel_RodZ"/>
</dbReference>
<protein>
    <submittedName>
        <fullName evidence="3">Unannotated protein</fullName>
    </submittedName>
</protein>
<dbReference type="GO" id="GO:0003677">
    <property type="term" value="F:DNA binding"/>
    <property type="evidence" value="ECO:0007669"/>
    <property type="project" value="InterPro"/>
</dbReference>
<keyword evidence="1" id="KW-1133">Transmembrane helix</keyword>
<dbReference type="InterPro" id="IPR001387">
    <property type="entry name" value="Cro/C1-type_HTH"/>
</dbReference>
<dbReference type="SUPFAM" id="SSF47413">
    <property type="entry name" value="lambda repressor-like DNA-binding domains"/>
    <property type="match status" value="1"/>
</dbReference>
<dbReference type="CDD" id="cd00093">
    <property type="entry name" value="HTH_XRE"/>
    <property type="match status" value="1"/>
</dbReference>
<keyword evidence="1" id="KW-0812">Transmembrane</keyword>
<dbReference type="InterPro" id="IPR025194">
    <property type="entry name" value="RodZ-like_C"/>
</dbReference>
<dbReference type="SMART" id="SM00530">
    <property type="entry name" value="HTH_XRE"/>
    <property type="match status" value="1"/>
</dbReference>
<dbReference type="PANTHER" id="PTHR34475:SF1">
    <property type="entry name" value="CYTOSKELETON PROTEIN RODZ"/>
    <property type="match status" value="1"/>
</dbReference>
<dbReference type="Pfam" id="PF13464">
    <property type="entry name" value="RodZ_C"/>
    <property type="match status" value="1"/>
</dbReference>
<dbReference type="PANTHER" id="PTHR34475">
    <property type="match status" value="1"/>
</dbReference>
<evidence type="ECO:0000259" key="2">
    <source>
        <dbReference type="PROSITE" id="PS50943"/>
    </source>
</evidence>
<feature type="transmembrane region" description="Helical" evidence="1">
    <location>
        <begin position="110"/>
        <end position="132"/>
    </location>
</feature>
<sequence>MSLENITLGTDIRDARERAGLSIEKVAEITRIRETVIREIESDVFSSCGGNAYARGHIRTISKLLGLDSDKLISKFAETTGDFDRPMIDLLEENNVVSPRTPRPQISYKTLASVAAGVVALLIAVPAVISLVPSNKTSTVAPSSQVVAPSTTDQNSQVVASKTAGVSLVVSGISGKSWIGIQDASGAQVFSGSINVGEVKSFSDNQLLQVTIGNAAAVSLNVNGKEIGTPGGTGEVVHLSFGPANSNNG</sequence>
<accession>A0A6J6HLZ4</accession>
<feature type="domain" description="HTH cro/C1-type" evidence="2">
    <location>
        <begin position="12"/>
        <end position="72"/>
    </location>
</feature>
<dbReference type="AlphaFoldDB" id="A0A6J6HLZ4"/>